<reference evidence="5 6" key="1">
    <citation type="journal article" date="2018" name="BMC Genomics">
        <title>The genome of Naegleria lovaniensis, the basis for a comparative approach to unravel pathogenicity factors of the human pathogenic amoeba N. fowleri.</title>
        <authorList>
            <person name="Liechti N."/>
            <person name="Schurch N."/>
            <person name="Bruggmann R."/>
            <person name="Wittwer M."/>
        </authorList>
    </citation>
    <scope>NUCLEOTIDE SEQUENCE [LARGE SCALE GENOMIC DNA]</scope>
    <source>
        <strain evidence="5 6">ATCC 30569</strain>
    </source>
</reference>
<protein>
    <recommendedName>
        <fullName evidence="4">Peptidase C1A papain C-terminal domain-containing protein</fullName>
    </recommendedName>
</protein>
<dbReference type="InterPro" id="IPR038765">
    <property type="entry name" value="Papain-like_cys_pep_sf"/>
</dbReference>
<keyword evidence="2" id="KW-0175">Coiled coil</keyword>
<feature type="chain" id="PRO_5041738752" description="Peptidase C1A papain C-terminal domain-containing protein" evidence="3">
    <location>
        <begin position="22"/>
        <end position="389"/>
    </location>
</feature>
<proteinExistence type="inferred from homology"/>
<feature type="domain" description="Peptidase C1A papain C-terminal" evidence="4">
    <location>
        <begin position="154"/>
        <end position="386"/>
    </location>
</feature>
<dbReference type="CDD" id="cd02620">
    <property type="entry name" value="Peptidase_C1A_CathepsinB"/>
    <property type="match status" value="1"/>
</dbReference>
<evidence type="ECO:0000256" key="2">
    <source>
        <dbReference type="SAM" id="Coils"/>
    </source>
</evidence>
<evidence type="ECO:0000256" key="3">
    <source>
        <dbReference type="SAM" id="SignalP"/>
    </source>
</evidence>
<evidence type="ECO:0000256" key="1">
    <source>
        <dbReference type="ARBA" id="ARBA00008455"/>
    </source>
</evidence>
<dbReference type="InterPro" id="IPR013128">
    <property type="entry name" value="Peptidase_C1A"/>
</dbReference>
<dbReference type="GO" id="GO:0008234">
    <property type="term" value="F:cysteine-type peptidase activity"/>
    <property type="evidence" value="ECO:0007669"/>
    <property type="project" value="InterPro"/>
</dbReference>
<dbReference type="GeneID" id="68103436"/>
<dbReference type="SMART" id="SM00645">
    <property type="entry name" value="Pept_C1"/>
    <property type="match status" value="1"/>
</dbReference>
<sequence>MIKSIASFFVVVLFIASLSLCLDFTPQSTTPETISEWQNYFLRLIHQVNSIDSTRQPFNTPGRLGRTWLAAPNRFTQFPQNYLKLIQNRGMLSSRKDLIEKFSLFSIDQIGKFGFEHLRVVNELLKRAERNSEEIEEFRNNVEELRRIQLERNIPETFDSRVQWPSCIHPIRDQGNCGSCYAFASTEVMSDRFCIFSNSSVNVVLSPQDLISCSWYSFGCDGGIPGLVFDYIHKDGVVSDACLPYLSYNGNTEHHCPSYCFNNSSKLLKDDKYFAKSVYHVGSFIENKEERMVAIQQEILQNGPVNADYMVFQDFMTYKSGVYRHLTGSFSGIHAVKIIGWGVENDIPYWLVANSWGTNWGFDGGHFKILRGHDECGIEFSIYTLLPAL</sequence>
<dbReference type="AlphaFoldDB" id="A0AA88GA07"/>
<dbReference type="Gene3D" id="3.90.70.10">
    <property type="entry name" value="Cysteine proteinases"/>
    <property type="match status" value="1"/>
</dbReference>
<feature type="coiled-coil region" evidence="2">
    <location>
        <begin position="118"/>
        <end position="148"/>
    </location>
</feature>
<evidence type="ECO:0000313" key="6">
    <source>
        <dbReference type="Proteomes" id="UP000816034"/>
    </source>
</evidence>
<dbReference type="GO" id="GO:0006508">
    <property type="term" value="P:proteolysis"/>
    <property type="evidence" value="ECO:0007669"/>
    <property type="project" value="InterPro"/>
</dbReference>
<dbReference type="InterPro" id="IPR000668">
    <property type="entry name" value="Peptidase_C1A_C"/>
</dbReference>
<dbReference type="EMBL" id="PYSW02000047">
    <property type="protein sequence ID" value="KAG2374145.1"/>
    <property type="molecule type" value="Genomic_DNA"/>
</dbReference>
<dbReference type="Proteomes" id="UP000816034">
    <property type="component" value="Unassembled WGS sequence"/>
</dbReference>
<accession>A0AA88GA07</accession>
<dbReference type="InterPro" id="IPR000169">
    <property type="entry name" value="Pept_cys_AS"/>
</dbReference>
<dbReference type="PROSITE" id="PS00139">
    <property type="entry name" value="THIOL_PROTEASE_CYS"/>
    <property type="match status" value="1"/>
</dbReference>
<feature type="signal peptide" evidence="3">
    <location>
        <begin position="1"/>
        <end position="21"/>
    </location>
</feature>
<dbReference type="PANTHER" id="PTHR12411">
    <property type="entry name" value="CYSTEINE PROTEASE FAMILY C1-RELATED"/>
    <property type="match status" value="1"/>
</dbReference>
<keyword evidence="3" id="KW-0732">Signal</keyword>
<organism evidence="5 6">
    <name type="scientific">Naegleria lovaniensis</name>
    <name type="common">Amoeba</name>
    <dbReference type="NCBI Taxonomy" id="51637"/>
    <lineage>
        <taxon>Eukaryota</taxon>
        <taxon>Discoba</taxon>
        <taxon>Heterolobosea</taxon>
        <taxon>Tetramitia</taxon>
        <taxon>Eutetramitia</taxon>
        <taxon>Vahlkampfiidae</taxon>
        <taxon>Naegleria</taxon>
    </lineage>
</organism>
<name>A0AA88GA07_NAELO</name>
<evidence type="ECO:0000313" key="5">
    <source>
        <dbReference type="EMBL" id="KAG2374145.1"/>
    </source>
</evidence>
<dbReference type="PRINTS" id="PR00705">
    <property type="entry name" value="PAPAIN"/>
</dbReference>
<evidence type="ECO:0000259" key="4">
    <source>
        <dbReference type="SMART" id="SM00645"/>
    </source>
</evidence>
<comment type="similarity">
    <text evidence="1">Belongs to the peptidase C1 family.</text>
</comment>
<dbReference type="Pfam" id="PF00112">
    <property type="entry name" value="Peptidase_C1"/>
    <property type="match status" value="1"/>
</dbReference>
<dbReference type="SUPFAM" id="SSF54001">
    <property type="entry name" value="Cysteine proteinases"/>
    <property type="match status" value="1"/>
</dbReference>
<comment type="caution">
    <text evidence="5">The sequence shown here is derived from an EMBL/GenBank/DDBJ whole genome shotgun (WGS) entry which is preliminary data.</text>
</comment>
<gene>
    <name evidence="5" type="ORF">C9374_010982</name>
</gene>
<keyword evidence="6" id="KW-1185">Reference proteome</keyword>
<dbReference type="RefSeq" id="XP_044543319.1">
    <property type="nucleotide sequence ID" value="XM_044686586.1"/>
</dbReference>